<evidence type="ECO:0000256" key="1">
    <source>
        <dbReference type="SAM" id="Phobius"/>
    </source>
</evidence>
<gene>
    <name evidence="2" type="ORF">T01_15343</name>
</gene>
<name>A0A0V1BP56_TRISP</name>
<dbReference type="InParanoid" id="A0A0V1BP56"/>
<evidence type="ECO:0000313" key="2">
    <source>
        <dbReference type="EMBL" id="KRY38556.1"/>
    </source>
</evidence>
<comment type="caution">
    <text evidence="2">The sequence shown here is derived from an EMBL/GenBank/DDBJ whole genome shotgun (WGS) entry which is preliminary data.</text>
</comment>
<sequence>MDLLVILLQSELPPFVELHLLAEHISQDSKNAEEESVEKVANARAEWIIYIHAKGRAFLRLRLSHQTAISTDGVLNLVEMESIICGPFQIAECSRKALSGRLETLIYINNRTNLRAFGRRATSHHRDSCRFNGFYQFWMRHIYRIHLHSVEQGTAEALYLVAALKNIPLPTALGALRQSTLIFICCLFLGGVLVIRCHNHGNSHLGSEISRQPCSKCFRQSLIRLSGLFSRARSDALALGDPDSIIAHIIESDRKLTAHQ</sequence>
<keyword evidence="3" id="KW-1185">Reference proteome</keyword>
<dbReference type="Proteomes" id="UP000054776">
    <property type="component" value="Unassembled WGS sequence"/>
</dbReference>
<keyword evidence="1" id="KW-0812">Transmembrane</keyword>
<accession>A0A0V1BP56</accession>
<dbReference type="AlphaFoldDB" id="A0A0V1BP56"/>
<keyword evidence="1" id="KW-0472">Membrane</keyword>
<keyword evidence="1" id="KW-1133">Transmembrane helix</keyword>
<feature type="transmembrane region" description="Helical" evidence="1">
    <location>
        <begin position="175"/>
        <end position="195"/>
    </location>
</feature>
<reference evidence="2 3" key="1">
    <citation type="submission" date="2015-01" db="EMBL/GenBank/DDBJ databases">
        <title>Evolution of Trichinella species and genotypes.</title>
        <authorList>
            <person name="Korhonen P.K."/>
            <person name="Edoardo P."/>
            <person name="Giuseppe L.R."/>
            <person name="Gasser R.B."/>
        </authorList>
    </citation>
    <scope>NUCLEOTIDE SEQUENCE [LARGE SCALE GENOMIC DNA]</scope>
    <source>
        <strain evidence="2">ISS3</strain>
    </source>
</reference>
<organism evidence="2 3">
    <name type="scientific">Trichinella spiralis</name>
    <name type="common">Trichina worm</name>
    <dbReference type="NCBI Taxonomy" id="6334"/>
    <lineage>
        <taxon>Eukaryota</taxon>
        <taxon>Metazoa</taxon>
        <taxon>Ecdysozoa</taxon>
        <taxon>Nematoda</taxon>
        <taxon>Enoplea</taxon>
        <taxon>Dorylaimia</taxon>
        <taxon>Trichinellida</taxon>
        <taxon>Trichinellidae</taxon>
        <taxon>Trichinella</taxon>
    </lineage>
</organism>
<evidence type="ECO:0000313" key="3">
    <source>
        <dbReference type="Proteomes" id="UP000054776"/>
    </source>
</evidence>
<protein>
    <submittedName>
        <fullName evidence="2">Uncharacterized protein</fullName>
    </submittedName>
</protein>
<dbReference type="EMBL" id="JYDH01000024">
    <property type="protein sequence ID" value="KRY38556.1"/>
    <property type="molecule type" value="Genomic_DNA"/>
</dbReference>
<proteinExistence type="predicted"/>